<comment type="caution">
    <text evidence="2">The sequence shown here is derived from an EMBL/GenBank/DDBJ whole genome shotgun (WGS) entry which is preliminary data.</text>
</comment>
<dbReference type="Proteomes" id="UP001552299">
    <property type="component" value="Unassembled WGS sequence"/>
</dbReference>
<feature type="compositionally biased region" description="Polar residues" evidence="1">
    <location>
        <begin position="1"/>
        <end position="13"/>
    </location>
</feature>
<organism evidence="2 3">
    <name type="scientific">Dendrobium thyrsiflorum</name>
    <name type="common">Pinecone-like raceme dendrobium</name>
    <name type="synonym">Orchid</name>
    <dbReference type="NCBI Taxonomy" id="117978"/>
    <lineage>
        <taxon>Eukaryota</taxon>
        <taxon>Viridiplantae</taxon>
        <taxon>Streptophyta</taxon>
        <taxon>Embryophyta</taxon>
        <taxon>Tracheophyta</taxon>
        <taxon>Spermatophyta</taxon>
        <taxon>Magnoliopsida</taxon>
        <taxon>Liliopsida</taxon>
        <taxon>Asparagales</taxon>
        <taxon>Orchidaceae</taxon>
        <taxon>Epidendroideae</taxon>
        <taxon>Malaxideae</taxon>
        <taxon>Dendrobiinae</taxon>
        <taxon>Dendrobium</taxon>
    </lineage>
</organism>
<name>A0ABD0URB6_DENTH</name>
<accession>A0ABD0URB6</accession>
<dbReference type="AlphaFoldDB" id="A0ABD0URB6"/>
<gene>
    <name evidence="2" type="ORF">M5K25_015610</name>
</gene>
<evidence type="ECO:0000256" key="1">
    <source>
        <dbReference type="SAM" id="MobiDB-lite"/>
    </source>
</evidence>
<proteinExistence type="predicted"/>
<evidence type="ECO:0000313" key="3">
    <source>
        <dbReference type="Proteomes" id="UP001552299"/>
    </source>
</evidence>
<keyword evidence="3" id="KW-1185">Reference proteome</keyword>
<feature type="region of interest" description="Disordered" evidence="1">
    <location>
        <begin position="1"/>
        <end position="23"/>
    </location>
</feature>
<sequence>MSPCTQRVPSRSTQRSDDVAHSDSPLNGCAFELYHADWPYSSEKESIDRPSKDANIHVCISSTTNEPISFIFLYSFIALLISFLPRYSLKKQLYVAGDGQTPLVIISLSNSSASSNLPHDARHLITDVYVATVGQIPFSFIERNIQTDNSATKRTAIEAKTIHSAELLVVVPSSIILATTGNFLPLEHVELRGARLPSNKRLHVVESPDCLPRKSRSNVSADKNGECPRRWGHAALVHLHNELPGCVELADLAQDRTGLELGFGSDYWTSRAHSLCGEEIARPDAAAGASCRVPSSSNTLTALLLITKLSWKLSKLNLGPFELRFQQTYSRTDCLKNMNPTTPNTTQPEPKWVQIEDSKHL</sequence>
<evidence type="ECO:0000313" key="2">
    <source>
        <dbReference type="EMBL" id="KAL0915209.1"/>
    </source>
</evidence>
<dbReference type="EMBL" id="JANQDX010000012">
    <property type="protein sequence ID" value="KAL0915209.1"/>
    <property type="molecule type" value="Genomic_DNA"/>
</dbReference>
<protein>
    <submittedName>
        <fullName evidence="2">Uncharacterized protein</fullName>
    </submittedName>
</protein>
<reference evidence="2 3" key="1">
    <citation type="journal article" date="2024" name="Plant Biotechnol. J.">
        <title>Dendrobium thyrsiflorum genome and its molecular insights into genes involved in important horticultural traits.</title>
        <authorList>
            <person name="Chen B."/>
            <person name="Wang J.Y."/>
            <person name="Zheng P.J."/>
            <person name="Li K.L."/>
            <person name="Liang Y.M."/>
            <person name="Chen X.F."/>
            <person name="Zhang C."/>
            <person name="Zhao X."/>
            <person name="He X."/>
            <person name="Zhang G.Q."/>
            <person name="Liu Z.J."/>
            <person name="Xu Q."/>
        </authorList>
    </citation>
    <scope>NUCLEOTIDE SEQUENCE [LARGE SCALE GENOMIC DNA]</scope>
    <source>
        <strain evidence="2">GZMU011</strain>
    </source>
</reference>